<evidence type="ECO:0000313" key="6">
    <source>
        <dbReference type="EMBL" id="AEK81028.1"/>
    </source>
</evidence>
<comment type="similarity">
    <text evidence="2 5">Belongs to the RxLR effector family.</text>
</comment>
<evidence type="ECO:0000313" key="8">
    <source>
        <dbReference type="EMBL" id="AEK81030.1"/>
    </source>
</evidence>
<feature type="chain" id="PRO_5007652942" description="RxLR effector protein" evidence="5">
    <location>
        <begin position="22"/>
        <end position="176"/>
    </location>
</feature>
<evidence type="ECO:0000256" key="1">
    <source>
        <dbReference type="ARBA" id="ARBA00004613"/>
    </source>
</evidence>
<dbReference type="OrthoDB" id="127754at2759"/>
<dbReference type="OMA" id="QATHTNV"/>
<dbReference type="EMBL" id="JN254217">
    <property type="protein sequence ID" value="AEK81030.1"/>
    <property type="molecule type" value="Genomic_DNA"/>
</dbReference>
<accession>E0W5Q2</accession>
<dbReference type="InterPro" id="IPR031825">
    <property type="entry name" value="RXLR"/>
</dbReference>
<reference evidence="7" key="1">
    <citation type="journal article" date="2011" name="Plant Cell">
        <title>Transcriptional programming and functional interactions within the Phytophthora sojae RXLR effector repertoire.</title>
        <authorList>
            <person name="Wang Q."/>
            <person name="Han C."/>
            <person name="Ferreira A.O."/>
            <person name="Yu X."/>
            <person name="Ye W."/>
            <person name="Tripathy S."/>
            <person name="Kale S.D."/>
            <person name="Gu B."/>
            <person name="Sheng Y."/>
            <person name="Sui Y."/>
            <person name="Wang X."/>
            <person name="Zhang Z."/>
            <person name="Cheng B."/>
            <person name="Dong S."/>
            <person name="Shan W."/>
            <person name="Zheng X."/>
            <person name="Dou D."/>
            <person name="Tyler B.M."/>
            <person name="Wang Y."/>
        </authorList>
    </citation>
    <scope>NUCLEOTIDE SEQUENCE</scope>
    <source>
        <strain evidence="6">P7064</strain>
        <strain evidence="7">P7074</strain>
        <strain evidence="8">P7076</strain>
    </source>
</reference>
<dbReference type="EMBL" id="JN254216">
    <property type="protein sequence ID" value="AEK81029.1"/>
    <property type="molecule type" value="Genomic_DNA"/>
</dbReference>
<comment type="domain">
    <text evidence="5">The RxLR-dEER motif acts to carry the protein into the host cell cytoplasm through binding to cell surface phosphatidylinositol-3-phosphate.</text>
</comment>
<proteinExistence type="inferred from homology"/>
<dbReference type="EMBL" id="JN254215">
    <property type="protein sequence ID" value="AEK81028.1"/>
    <property type="molecule type" value="Genomic_DNA"/>
</dbReference>
<dbReference type="Pfam" id="PF16810">
    <property type="entry name" value="RXLR"/>
    <property type="match status" value="1"/>
</dbReference>
<protein>
    <recommendedName>
        <fullName evidence="5">RxLR effector protein</fullName>
    </recommendedName>
</protein>
<feature type="signal peptide" evidence="5">
    <location>
        <begin position="1"/>
        <end position="21"/>
    </location>
</feature>
<dbReference type="VEuPathDB" id="FungiDB:PHYSODRAFT_288985"/>
<keyword evidence="3 5" id="KW-0964">Secreted</keyword>
<evidence type="ECO:0000256" key="3">
    <source>
        <dbReference type="ARBA" id="ARBA00022525"/>
    </source>
</evidence>
<comment type="function">
    <text evidence="5">Effector that suppresses plant defense responses during pathogen infection.</text>
</comment>
<evidence type="ECO:0000256" key="2">
    <source>
        <dbReference type="ARBA" id="ARBA00010400"/>
    </source>
</evidence>
<dbReference type="RefSeq" id="XP_009537549.1">
    <property type="nucleotide sequence ID" value="XM_009539254.1"/>
</dbReference>
<keyword evidence="4 5" id="KW-0732">Signal</keyword>
<dbReference type="HOGENOM" id="CLU_121685_0_0_1"/>
<name>E0W5Q2_PHYSO</name>
<evidence type="ECO:0000256" key="4">
    <source>
        <dbReference type="ARBA" id="ARBA00022729"/>
    </source>
</evidence>
<evidence type="ECO:0000256" key="5">
    <source>
        <dbReference type="RuleBase" id="RU367124"/>
    </source>
</evidence>
<evidence type="ECO:0000313" key="7">
    <source>
        <dbReference type="EMBL" id="AEK81029.1"/>
    </source>
</evidence>
<dbReference type="AlphaFoldDB" id="E0W5Q2"/>
<dbReference type="SMR" id="E0W5Q2"/>
<dbReference type="KEGG" id="psoj:PHYSODRAFT_288985"/>
<comment type="subcellular location">
    <subcellularLocation>
        <location evidence="1 5">Secreted</location>
    </subcellularLocation>
</comment>
<gene>
    <name evidence="7" type="primary">Avh</name>
</gene>
<sequence length="176" mass="19750">MNKCLTLLLLVALTLLAGSNAVSTDFQLAKVAPATVNNAVHADIGDKRSLRGLESTRVDADEERGMTELSAKFKTWIASLKTWISNSKLVQMATKQTQTLNQKRRVAKVSSLIKKGSSDTVLYQNKVTPDEYLLAKGLNPKLKFWGDLPEVWARNDGLRQWFTYAKFFEEMQRKAA</sequence>
<organism evidence="7">
    <name type="scientific">Phytophthora sojae</name>
    <name type="common">Soybean stem and root rot agent</name>
    <name type="synonym">Phytophthora megasperma f. sp. glycines</name>
    <dbReference type="NCBI Taxonomy" id="67593"/>
    <lineage>
        <taxon>Eukaryota</taxon>
        <taxon>Sar</taxon>
        <taxon>Stramenopiles</taxon>
        <taxon>Oomycota</taxon>
        <taxon>Peronosporomycetes</taxon>
        <taxon>Peronosporales</taxon>
        <taxon>Peronosporaceae</taxon>
        <taxon>Phytophthora</taxon>
    </lineage>
</organism>